<accession>A0ABT5NRY9</accession>
<comment type="caution">
    <text evidence="2">The sequence shown here is derived from an EMBL/GenBank/DDBJ whole genome shotgun (WGS) entry which is preliminary data.</text>
</comment>
<evidence type="ECO:0000313" key="2">
    <source>
        <dbReference type="EMBL" id="MDD0990945.1"/>
    </source>
</evidence>
<keyword evidence="1" id="KW-1133">Transmembrane helix</keyword>
<dbReference type="InterPro" id="IPR014717">
    <property type="entry name" value="Transl_elong_EF1B/ribsomal_bS6"/>
</dbReference>
<dbReference type="PANTHER" id="PTHR39555:SF1">
    <property type="entry name" value="TYPE IV PILUS INNER MEMBRANE COMPONENT PILO"/>
    <property type="match status" value="1"/>
</dbReference>
<gene>
    <name evidence="2" type="ORF">M5G11_10395</name>
</gene>
<dbReference type="InterPro" id="IPR007445">
    <property type="entry name" value="PilO"/>
</dbReference>
<sequence length="304" mass="33120">MSAMFSVKVPGWQALSAGQWPVKALALGCCLLVVIALGYVGHLRGVLATFDKVMEQCNHLHAEREEKRTQAGLVVVRERELEAMQASLRYSSEALIDEEGLPGLLQDISHAGQGLLFEQLTVLQGRSQAFPVEVPLRVQALGSYGALSNFVAAMSDMSTLMTLHELELLAADDVRPGQLRMSLLAKAYRSSVPRPVANPAVPAPESLRDPFVLPMEAAAGPLLQRYPLDQLTWVGSLADQRGHVALLNVAGHVHPARVGDVLGKENARVVRIAEQQVELLEPLALQDAGEWERARFIRGPQTRP</sequence>
<keyword evidence="3" id="KW-1185">Reference proteome</keyword>
<dbReference type="Pfam" id="PF04351">
    <property type="entry name" value="PilP"/>
    <property type="match status" value="1"/>
</dbReference>
<keyword evidence="1" id="KW-0472">Membrane</keyword>
<dbReference type="Gene3D" id="2.30.30.830">
    <property type="match status" value="1"/>
</dbReference>
<dbReference type="RefSeq" id="WP_273909966.1">
    <property type="nucleotide sequence ID" value="NZ_JAMDGX010000020.1"/>
</dbReference>
<name>A0ABT5NRY9_9PSED</name>
<dbReference type="EMBL" id="JAMDGY010000024">
    <property type="protein sequence ID" value="MDD0990945.1"/>
    <property type="molecule type" value="Genomic_DNA"/>
</dbReference>
<dbReference type="InterPro" id="IPR007446">
    <property type="entry name" value="PilP"/>
</dbReference>
<proteinExistence type="predicted"/>
<feature type="transmembrane region" description="Helical" evidence="1">
    <location>
        <begin position="20"/>
        <end position="40"/>
    </location>
</feature>
<keyword evidence="1" id="KW-0812">Transmembrane</keyword>
<protein>
    <submittedName>
        <fullName evidence="2">Pilus assembly protein PilP</fullName>
    </submittedName>
</protein>
<dbReference type="Pfam" id="PF04350">
    <property type="entry name" value="PilO"/>
    <property type="match status" value="1"/>
</dbReference>
<evidence type="ECO:0000313" key="3">
    <source>
        <dbReference type="Proteomes" id="UP001148203"/>
    </source>
</evidence>
<dbReference type="Proteomes" id="UP001148203">
    <property type="component" value="Unassembled WGS sequence"/>
</dbReference>
<organism evidence="2 3">
    <name type="scientific">Pseudomonas fontis</name>
    <dbReference type="NCBI Taxonomy" id="2942633"/>
    <lineage>
        <taxon>Bacteria</taxon>
        <taxon>Pseudomonadati</taxon>
        <taxon>Pseudomonadota</taxon>
        <taxon>Gammaproteobacteria</taxon>
        <taxon>Pseudomonadales</taxon>
        <taxon>Pseudomonadaceae</taxon>
        <taxon>Pseudomonas</taxon>
    </lineage>
</organism>
<reference evidence="2 3" key="1">
    <citation type="submission" date="2022-05" db="EMBL/GenBank/DDBJ databases">
        <title>Novel Pseudomonas spp. Isolated from a Rainbow Trout Aquaculture Facility.</title>
        <authorList>
            <person name="Testerman T."/>
            <person name="Graf J."/>
        </authorList>
    </citation>
    <scope>NUCLEOTIDE SEQUENCE [LARGE SCALE GENOMIC DNA]</scope>
    <source>
        <strain evidence="2 3">ID681</strain>
    </source>
</reference>
<evidence type="ECO:0000256" key="1">
    <source>
        <dbReference type="SAM" id="Phobius"/>
    </source>
</evidence>
<dbReference type="Gene3D" id="3.30.70.60">
    <property type="match status" value="1"/>
</dbReference>
<dbReference type="PANTHER" id="PTHR39555">
    <property type="entry name" value="FIMBRIAL ASSEMBLY PROTEIN PILO-LIKE PROTEIN-RELATED"/>
    <property type="match status" value="1"/>
</dbReference>